<evidence type="ECO:0000313" key="6">
    <source>
        <dbReference type="Proteomes" id="UP001642464"/>
    </source>
</evidence>
<accession>A0ABP0LMK2</accession>
<gene>
    <name evidence="5" type="ORF">SCF082_LOCUS23533</name>
</gene>
<dbReference type="PROSITE" id="PS00211">
    <property type="entry name" value="ABC_TRANSPORTER_1"/>
    <property type="match status" value="1"/>
</dbReference>
<proteinExistence type="predicted"/>
<keyword evidence="3 5" id="KW-0067">ATP-binding</keyword>
<name>A0ABP0LMK2_9DINO</name>
<keyword evidence="1" id="KW-0677">Repeat</keyword>
<dbReference type="InterPro" id="IPR003593">
    <property type="entry name" value="AAA+_ATPase"/>
</dbReference>
<evidence type="ECO:0000256" key="1">
    <source>
        <dbReference type="ARBA" id="ARBA00022737"/>
    </source>
</evidence>
<feature type="domain" description="ABC transporter" evidence="4">
    <location>
        <begin position="172"/>
        <end position="390"/>
    </location>
</feature>
<dbReference type="InterPro" id="IPR032781">
    <property type="entry name" value="ABC_tran_Xtn"/>
</dbReference>
<evidence type="ECO:0000259" key="4">
    <source>
        <dbReference type="PROSITE" id="PS50893"/>
    </source>
</evidence>
<keyword evidence="2" id="KW-0547">Nucleotide-binding</keyword>
<dbReference type="SUPFAM" id="SSF52540">
    <property type="entry name" value="P-loop containing nucleoside triphosphate hydrolases"/>
    <property type="match status" value="2"/>
</dbReference>
<reference evidence="5 6" key="1">
    <citation type="submission" date="2024-02" db="EMBL/GenBank/DDBJ databases">
        <authorList>
            <person name="Chen Y."/>
            <person name="Shah S."/>
            <person name="Dougan E. K."/>
            <person name="Thang M."/>
            <person name="Chan C."/>
        </authorList>
    </citation>
    <scope>NUCLEOTIDE SEQUENCE [LARGE SCALE GENOMIC DNA]</scope>
</reference>
<comment type="caution">
    <text evidence="5">The sequence shown here is derived from an EMBL/GenBank/DDBJ whole genome shotgun (WGS) entry which is preliminary data.</text>
</comment>
<organism evidence="5 6">
    <name type="scientific">Durusdinium trenchii</name>
    <dbReference type="NCBI Taxonomy" id="1381693"/>
    <lineage>
        <taxon>Eukaryota</taxon>
        <taxon>Sar</taxon>
        <taxon>Alveolata</taxon>
        <taxon>Dinophyceae</taxon>
        <taxon>Suessiales</taxon>
        <taxon>Symbiodiniaceae</taxon>
        <taxon>Durusdinium</taxon>
    </lineage>
</organism>
<dbReference type="CDD" id="cd03221">
    <property type="entry name" value="ABCF_EF-3"/>
    <property type="match status" value="2"/>
</dbReference>
<dbReference type="Gene3D" id="3.40.50.300">
    <property type="entry name" value="P-loop containing nucleotide triphosphate hydrolases"/>
    <property type="match status" value="2"/>
</dbReference>
<dbReference type="PANTHER" id="PTHR19211">
    <property type="entry name" value="ATP-BINDING TRANSPORT PROTEIN-RELATED"/>
    <property type="match status" value="1"/>
</dbReference>
<sequence length="390" mass="44675">MQGAPTSSLSGGWRMRVALASALFLNPDILILDEPTNHLDILSVIWLERYLIKYDKTFLLVSHDRQFVNNVITDVIMLEDKKLKYYKGDIDIFEQTRANQRLEQQRAFEAQQNKRAHMQKFVDKFRYNAKRASLAQSRIKALNRMQLVDEVIDDPEFTFSFPEPVSELNKVIEVQEVSFGYPSRTNPDGTPEILFRDVDFSVHMTSRIVLLGANGSGKSTILNLMMGKLDPIKGYVQRDPKLRLAYFAQHHVDQLNVRLTPLQYLLEIFEGSKPDEVRSHLARYGIPSDLAEQRIGTLSGGQKSRVAFAKITWDRPHVIAMDEPSNHLDLETVAALCMAINTFDGGVILVSHDQFLIQTVAEEFWVLKDGKLINFKGTFEEYKKWVVPDE</sequence>
<dbReference type="Proteomes" id="UP001642464">
    <property type="component" value="Unassembled WGS sequence"/>
</dbReference>
<protein>
    <submittedName>
        <fullName evidence="5">ABC transporter F family member 3 (ABC transporter ABCF.3) (AtABCF3) (GCN20-type ATP-binding cassette protein GCN3)</fullName>
    </submittedName>
</protein>
<dbReference type="InterPro" id="IPR003439">
    <property type="entry name" value="ABC_transporter-like_ATP-bd"/>
</dbReference>
<dbReference type="PANTHER" id="PTHR19211:SF117">
    <property type="entry name" value="ATP-BINDING CASSETTE SUB-FAMILY F MEMBER 3"/>
    <property type="match status" value="1"/>
</dbReference>
<dbReference type="InterPro" id="IPR017871">
    <property type="entry name" value="ABC_transporter-like_CS"/>
</dbReference>
<dbReference type="PROSITE" id="PS50893">
    <property type="entry name" value="ABC_TRANSPORTER_2"/>
    <property type="match status" value="1"/>
</dbReference>
<dbReference type="SMART" id="SM00382">
    <property type="entry name" value="AAA"/>
    <property type="match status" value="1"/>
</dbReference>
<dbReference type="EMBL" id="CAXAMM010017127">
    <property type="protein sequence ID" value="CAK9040456.1"/>
    <property type="molecule type" value="Genomic_DNA"/>
</dbReference>
<dbReference type="InterPro" id="IPR050611">
    <property type="entry name" value="ABCF"/>
</dbReference>
<dbReference type="InterPro" id="IPR027417">
    <property type="entry name" value="P-loop_NTPase"/>
</dbReference>
<evidence type="ECO:0000256" key="2">
    <source>
        <dbReference type="ARBA" id="ARBA00022741"/>
    </source>
</evidence>
<dbReference type="GO" id="GO:0005524">
    <property type="term" value="F:ATP binding"/>
    <property type="evidence" value="ECO:0007669"/>
    <property type="project" value="UniProtKB-KW"/>
</dbReference>
<dbReference type="Pfam" id="PF00005">
    <property type="entry name" value="ABC_tran"/>
    <property type="match status" value="2"/>
</dbReference>
<keyword evidence="6" id="KW-1185">Reference proteome</keyword>
<dbReference type="Pfam" id="PF12848">
    <property type="entry name" value="ABC_tran_Xtn"/>
    <property type="match status" value="1"/>
</dbReference>
<evidence type="ECO:0000313" key="5">
    <source>
        <dbReference type="EMBL" id="CAK9040456.1"/>
    </source>
</evidence>
<evidence type="ECO:0000256" key="3">
    <source>
        <dbReference type="ARBA" id="ARBA00022840"/>
    </source>
</evidence>